<dbReference type="OrthoDB" id="260091at2759"/>
<dbReference type="GO" id="GO:0046872">
    <property type="term" value="F:metal ion binding"/>
    <property type="evidence" value="ECO:0007669"/>
    <property type="project" value="UniProtKB-KW"/>
</dbReference>
<evidence type="ECO:0000256" key="10">
    <source>
        <dbReference type="ARBA" id="ARBA00022919"/>
    </source>
</evidence>
<evidence type="ECO:0000256" key="12">
    <source>
        <dbReference type="ARBA" id="ARBA00023002"/>
    </source>
</evidence>
<dbReference type="InParanoid" id="F0XNI0"/>
<dbReference type="GO" id="GO:0016717">
    <property type="term" value="F:oxidoreductase activity, acting on paired donors, with oxidation of a pair of donors resulting in the reduction of molecular oxygen to two molecules of water"/>
    <property type="evidence" value="ECO:0007669"/>
    <property type="project" value="TreeGrafter"/>
</dbReference>
<comment type="pathway">
    <text evidence="2">Lipid metabolism; sphingolipid metabolism.</text>
</comment>
<dbReference type="InterPro" id="IPR015034">
    <property type="entry name" value="Bles03"/>
</dbReference>
<dbReference type="PANTHER" id="PTHR19353">
    <property type="entry name" value="FATTY ACID DESATURASE 2"/>
    <property type="match status" value="1"/>
</dbReference>
<dbReference type="CDD" id="cd03506">
    <property type="entry name" value="Delta6-FADS-like"/>
    <property type="match status" value="1"/>
</dbReference>
<reference evidence="18 19" key="1">
    <citation type="journal article" date="2011" name="Proc. Natl. Acad. Sci. U.S.A.">
        <title>Genome and transcriptome analyses of the mountain pine beetle-fungal symbiont Grosmannia clavigera, a lodgepole pine pathogen.</title>
        <authorList>
            <person name="DiGuistini S."/>
            <person name="Wang Y."/>
            <person name="Liao N.Y."/>
            <person name="Taylor G."/>
            <person name="Tanguay P."/>
            <person name="Feau N."/>
            <person name="Henrissat B."/>
            <person name="Chan S.K."/>
            <person name="Hesse-Orce U."/>
            <person name="Alamouti S.M."/>
            <person name="Tsui C.K.M."/>
            <person name="Docking R.T."/>
            <person name="Levasseur A."/>
            <person name="Haridas S."/>
            <person name="Robertson G."/>
            <person name="Birol I."/>
            <person name="Holt R.A."/>
            <person name="Marra M.A."/>
            <person name="Hamelin R.C."/>
            <person name="Hirst M."/>
            <person name="Jones S.J.M."/>
            <person name="Bohlmann J."/>
            <person name="Breuil C."/>
        </authorList>
    </citation>
    <scope>NUCLEOTIDE SEQUENCE [LARGE SCALE GENOMIC DNA]</scope>
    <source>
        <strain evidence="19">kw1407 / UAMH 11150</strain>
    </source>
</reference>
<evidence type="ECO:0000256" key="4">
    <source>
        <dbReference type="ARBA" id="ARBA00009295"/>
    </source>
</evidence>
<dbReference type="Pfam" id="PF00487">
    <property type="entry name" value="FA_desaturase"/>
    <property type="match status" value="1"/>
</dbReference>
<evidence type="ECO:0000313" key="19">
    <source>
        <dbReference type="Proteomes" id="UP000007796"/>
    </source>
</evidence>
<keyword evidence="9" id="KW-0479">Metal-binding</keyword>
<dbReference type="SUPFAM" id="SSF55418">
    <property type="entry name" value="eIF4e-like"/>
    <property type="match status" value="1"/>
</dbReference>
<keyword evidence="8" id="KW-0812">Transmembrane</keyword>
<dbReference type="AlphaFoldDB" id="F0XNI0"/>
<evidence type="ECO:0000256" key="14">
    <source>
        <dbReference type="ARBA" id="ARBA00023098"/>
    </source>
</evidence>
<evidence type="ECO:0000256" key="9">
    <source>
        <dbReference type="ARBA" id="ARBA00022723"/>
    </source>
</evidence>
<dbReference type="Proteomes" id="UP000007796">
    <property type="component" value="Unassembled WGS sequence"/>
</dbReference>
<feature type="compositionally biased region" description="Polar residues" evidence="16">
    <location>
        <begin position="399"/>
        <end position="409"/>
    </location>
</feature>
<dbReference type="Gene3D" id="3.10.120.10">
    <property type="entry name" value="Cytochrome b5-like heme/steroid binding domain"/>
    <property type="match status" value="1"/>
</dbReference>
<keyword evidence="14" id="KW-0443">Lipid metabolism</keyword>
<evidence type="ECO:0000256" key="3">
    <source>
        <dbReference type="ARBA" id="ARBA00004991"/>
    </source>
</evidence>
<feature type="compositionally biased region" description="Polar residues" evidence="16">
    <location>
        <begin position="446"/>
        <end position="457"/>
    </location>
</feature>
<accession>F0XNI0</accession>
<evidence type="ECO:0000256" key="11">
    <source>
        <dbReference type="ARBA" id="ARBA00022989"/>
    </source>
</evidence>
<keyword evidence="7" id="KW-0349">Heme</keyword>
<evidence type="ECO:0000256" key="2">
    <source>
        <dbReference type="ARBA" id="ARBA00004760"/>
    </source>
</evidence>
<dbReference type="STRING" id="655863.F0XNI0"/>
<dbReference type="eggNOG" id="KOG4232">
    <property type="taxonomic scope" value="Eukaryota"/>
</dbReference>
<dbReference type="Pfam" id="PF00173">
    <property type="entry name" value="Cyt-b5"/>
    <property type="match status" value="1"/>
</dbReference>
<dbReference type="PANTHER" id="PTHR19353:SF30">
    <property type="entry name" value="DELTA 8-(E)-SPHINGOLIPID DESATURASE"/>
    <property type="match status" value="1"/>
</dbReference>
<comment type="pathway">
    <text evidence="3">Sphingolipid metabolism.</text>
</comment>
<evidence type="ECO:0000256" key="7">
    <source>
        <dbReference type="ARBA" id="ARBA00022617"/>
    </source>
</evidence>
<keyword evidence="13" id="KW-0408">Iron</keyword>
<evidence type="ECO:0000313" key="18">
    <source>
        <dbReference type="EMBL" id="EFX00897.1"/>
    </source>
</evidence>
<organism evidence="19">
    <name type="scientific">Grosmannia clavigera (strain kw1407 / UAMH 11150)</name>
    <name type="common">Blue stain fungus</name>
    <name type="synonym">Graphiocladiella clavigera</name>
    <dbReference type="NCBI Taxonomy" id="655863"/>
    <lineage>
        <taxon>Eukaryota</taxon>
        <taxon>Fungi</taxon>
        <taxon>Dikarya</taxon>
        <taxon>Ascomycota</taxon>
        <taxon>Pezizomycotina</taxon>
        <taxon>Sordariomycetes</taxon>
        <taxon>Sordariomycetidae</taxon>
        <taxon>Ophiostomatales</taxon>
        <taxon>Ophiostomataceae</taxon>
        <taxon>Leptographium</taxon>
    </lineage>
</organism>
<sequence length="868" mass="97749">MEDSSDPDSDFYGDVETVSRLQKRVRAADAEAAGSRNVMASTAQHHATIGQARMQVYNPFAGVSYAWQFGESAGDFVCRLPPATTVADIHTPWIYVCNPHIKRRKKELAGNQIIAGCEDEGPETEDTQTGLFERGGRERLDLLRGFIDATGKMGLPRTAEEAEINRARRSAVSDILGLAGHLSVTCGKWLLFVSPGAVNRIWKVVVRSTIQNELGIAAKVAPWNPAVDIEAEAHRPRLICIYTGDFRDRIDVGRVLQRIAALDILPKCGEQIYYKCDGDAGRRERTYPLMSRPEVETMIATGQAIVVVDQYVLKLDAWIPFHPGGEKAILHVLGKDATDEVHGYHSDEAIRTMDRYRIGKIEGHWKNFLPPIQGGVFTECDPCDKQVAAKVKLCVKASSGGSIPRSASPSPIFDENDSGEAETDVYTNASAKPRRRARANRTGLRSVSSYTSMSSANEAEADDEKSKQRRPARSGAPQAVATAFLDAKTREEISLDLDKYPALDGETQQLIVCEYRELSERIEAEGLYTCNYTAYAWEVSRYTLLFVLMLVFLRLKWYSLSAAFLGCFWHQLVFTAHDAGHIAITHNFQVDTCLGIFVADFLGGLSLCWWKDNHNVHHIVTNSPEHDPDIEHMPFFAISHRFLQSLRSTYYEKIMVYDAAARFFLSFQSWSYYVILCFGRFNLYRLSWTYIILGLGPRRGRAGWHRWLEAVGQVCFWAWFGYGVVYRSIDSNWDRFVFVMISHVVTMPVHLQITLSHFAMSTAELGPDESFPQRMLRTTMDVDCPPWLDFFHGGLQFQAIHHLYPRMPRHNLRRAQKLVMEFCAKVGIPYALYGFVDGNKHVIGRLADVSRQAAILAQCQQAVAEGRA</sequence>
<evidence type="ECO:0000256" key="1">
    <source>
        <dbReference type="ARBA" id="ARBA00004141"/>
    </source>
</evidence>
<keyword evidence="11" id="KW-1133">Transmembrane helix</keyword>
<comment type="similarity">
    <text evidence="4">Belongs to the fatty acid desaturase type 1 family.</text>
</comment>
<gene>
    <name evidence="18" type="ORF">CMQ_1978</name>
</gene>
<dbReference type="GO" id="GO:0016020">
    <property type="term" value="C:membrane"/>
    <property type="evidence" value="ECO:0007669"/>
    <property type="project" value="UniProtKB-SubCell"/>
</dbReference>
<evidence type="ECO:0000259" key="17">
    <source>
        <dbReference type="PROSITE" id="PS50255"/>
    </source>
</evidence>
<dbReference type="PROSITE" id="PS50255">
    <property type="entry name" value="CYTOCHROME_B5_2"/>
    <property type="match status" value="1"/>
</dbReference>
<dbReference type="UniPathway" id="UPA00222"/>
<keyword evidence="19" id="KW-1185">Reference proteome</keyword>
<dbReference type="Gene3D" id="3.30.760.10">
    <property type="entry name" value="RNA Cap, Translation Initiation Factor Eif4e"/>
    <property type="match status" value="1"/>
</dbReference>
<evidence type="ECO:0000256" key="13">
    <source>
        <dbReference type="ARBA" id="ARBA00023004"/>
    </source>
</evidence>
<feature type="domain" description="Cytochrome b5 heme-binding" evidence="17">
    <location>
        <begin position="287"/>
        <end position="362"/>
    </location>
</feature>
<evidence type="ECO:0000256" key="16">
    <source>
        <dbReference type="SAM" id="MobiDB-lite"/>
    </source>
</evidence>
<dbReference type="RefSeq" id="XP_014170379.1">
    <property type="nucleotide sequence ID" value="XM_014314904.1"/>
</dbReference>
<dbReference type="SMART" id="SM01117">
    <property type="entry name" value="Cyt-b5"/>
    <property type="match status" value="1"/>
</dbReference>
<dbReference type="EMBL" id="GL629795">
    <property type="protein sequence ID" value="EFX00897.1"/>
    <property type="molecule type" value="Genomic_DNA"/>
</dbReference>
<keyword evidence="12" id="KW-0560">Oxidoreductase</keyword>
<feature type="compositionally biased region" description="Acidic residues" evidence="16">
    <location>
        <begin position="414"/>
        <end position="423"/>
    </location>
</feature>
<name>F0XNI0_GROCL</name>
<proteinExistence type="inferred from homology"/>
<feature type="region of interest" description="Disordered" evidence="16">
    <location>
        <begin position="399"/>
        <end position="478"/>
    </location>
</feature>
<evidence type="ECO:0000256" key="15">
    <source>
        <dbReference type="ARBA" id="ARBA00023136"/>
    </source>
</evidence>
<dbReference type="InterPro" id="IPR023398">
    <property type="entry name" value="TIF_eIF4e-like"/>
</dbReference>
<keyword evidence="15" id="KW-0472">Membrane</keyword>
<dbReference type="InterPro" id="IPR012171">
    <property type="entry name" value="Fatty_acid_desaturase"/>
</dbReference>
<dbReference type="HOGENOM" id="CLU_016265_3_1_1"/>
<evidence type="ECO:0000256" key="6">
    <source>
        <dbReference type="ARBA" id="ARBA00016939"/>
    </source>
</evidence>
<evidence type="ECO:0000256" key="8">
    <source>
        <dbReference type="ARBA" id="ARBA00022692"/>
    </source>
</evidence>
<comment type="subcellular location">
    <subcellularLocation>
        <location evidence="1">Membrane</location>
        <topology evidence="1">Multi-pass membrane protein</topology>
    </subcellularLocation>
</comment>
<dbReference type="SUPFAM" id="SSF55856">
    <property type="entry name" value="Cytochrome b5-like heme/steroid binding domain"/>
    <property type="match status" value="1"/>
</dbReference>
<dbReference type="GO" id="GO:0006665">
    <property type="term" value="P:sphingolipid metabolic process"/>
    <property type="evidence" value="ECO:0007669"/>
    <property type="project" value="UniProtKB-UniPathway"/>
</dbReference>
<dbReference type="EC" id="1.14.19.18" evidence="5"/>
<dbReference type="InterPro" id="IPR005804">
    <property type="entry name" value="FA_desaturase_dom"/>
</dbReference>
<dbReference type="Pfam" id="PF08939">
    <property type="entry name" value="Bles03"/>
    <property type="match status" value="1"/>
</dbReference>
<evidence type="ECO:0000256" key="5">
    <source>
        <dbReference type="ARBA" id="ARBA00012019"/>
    </source>
</evidence>
<protein>
    <recommendedName>
        <fullName evidence="6">Delta 8-(E)-sphingolipid desaturase</fullName>
        <ecNumber evidence="5">1.14.19.18</ecNumber>
    </recommendedName>
</protein>
<dbReference type="InterPro" id="IPR036400">
    <property type="entry name" value="Cyt_B5-like_heme/steroid_sf"/>
</dbReference>
<dbReference type="GeneID" id="25974915"/>
<keyword evidence="10" id="KW-0746">Sphingolipid metabolism</keyword>
<dbReference type="InterPro" id="IPR001199">
    <property type="entry name" value="Cyt_B5-like_heme/steroid-bd"/>
</dbReference>